<keyword evidence="2" id="KW-0732">Signal</keyword>
<sequence length="577" mass="66860">MSNYFGFRKIKLLIFLILQLKGSQCMYTQGKIPQALLSSDQMEKSESMDKTVHEVQAANSGLGNPTIPGELEKGNDSSETPDYSEYIESIKLILGTKGQGHNHKVKNRITKKRIVQFPKIQITEKNLKEAKVFLSSTFPFKKQISVLDDEQAMKRIKLEHEEIIQSDDQEFIYQNLLEIQTLIKELLCGKNEGTEQLEKLLDCTNQLCELNNKPTGLPGQFTRAMEKILNELNHNFPRISEYDYHSPKGGEISLAIIDFAFQIIHSAYQMKEINQQELVELISGGPDALDKLELLSSTMILNYKMKNFKHALRYNVNKFISSELIPLDWQFSHYRTFIKVLKDVEPHQARYLAWLSRRDSLKYNLSFGFESESEIFKDEKMFNEAEYLLNSKNVPIKSSYQNSSGLREKIQSLKNTFMEKENKFEERLFSFHELKTLENNYPGITLGSKEENSEIKYLDKLNLVSYICQFLQEMNNVHRFTTSKTFTCTKSEYGLFSIPAAFKIPNNHVEGEEKPLINYVKLVYSRAHENLLKHDSDDQLCLNPLQESLDHLDRNMDFIVPHGTKAFTSELVTNHYI</sequence>
<feature type="region of interest" description="Disordered" evidence="1">
    <location>
        <begin position="58"/>
        <end position="81"/>
    </location>
</feature>
<evidence type="ECO:0000256" key="2">
    <source>
        <dbReference type="SAM" id="SignalP"/>
    </source>
</evidence>
<proteinExistence type="predicted"/>
<keyword evidence="5" id="KW-1185">Reference proteome</keyword>
<dbReference type="EMBL" id="VDEP01000205">
    <property type="protein sequence ID" value="KAA1124154.1"/>
    <property type="molecule type" value="Genomic_DNA"/>
</dbReference>
<feature type="chain" id="PRO_5033474610" evidence="2">
    <location>
        <begin position="26"/>
        <end position="577"/>
    </location>
</feature>
<gene>
    <name evidence="3" type="ORF">PGT21_019980</name>
    <name evidence="4" type="ORF">PGTUg99_030382</name>
</gene>
<feature type="signal peptide" evidence="2">
    <location>
        <begin position="1"/>
        <end position="25"/>
    </location>
</feature>
<evidence type="ECO:0000313" key="5">
    <source>
        <dbReference type="Proteomes" id="UP000324748"/>
    </source>
</evidence>
<protein>
    <submittedName>
        <fullName evidence="4">Uncharacterized protein</fullName>
    </submittedName>
</protein>
<evidence type="ECO:0000256" key="1">
    <source>
        <dbReference type="SAM" id="MobiDB-lite"/>
    </source>
</evidence>
<dbReference type="AlphaFoldDB" id="A0A5B0RHB6"/>
<reference evidence="5 6" key="1">
    <citation type="submission" date="2019-05" db="EMBL/GenBank/DDBJ databases">
        <title>Emergence of the Ug99 lineage of the wheat stem rust pathogen through somatic hybridization.</title>
        <authorList>
            <person name="Li F."/>
            <person name="Upadhyaya N.M."/>
            <person name="Sperschneider J."/>
            <person name="Matny O."/>
            <person name="Nguyen-Phuc H."/>
            <person name="Mago R."/>
            <person name="Raley C."/>
            <person name="Miller M.E."/>
            <person name="Silverstein K.A.T."/>
            <person name="Henningsen E."/>
            <person name="Hirsch C.D."/>
            <person name="Visser B."/>
            <person name="Pretorius Z.A."/>
            <person name="Steffenson B.J."/>
            <person name="Schwessinger B."/>
            <person name="Dodds P.N."/>
            <person name="Figueroa M."/>
        </authorList>
    </citation>
    <scope>NUCLEOTIDE SEQUENCE [LARGE SCALE GENOMIC DNA]</scope>
    <source>
        <strain evidence="3">21-0</strain>
        <strain evidence="4 6">Ug99</strain>
    </source>
</reference>
<evidence type="ECO:0000313" key="4">
    <source>
        <dbReference type="EMBL" id="KAA1124154.1"/>
    </source>
</evidence>
<name>A0A5B0RHB6_PUCGR</name>
<organism evidence="4 6">
    <name type="scientific">Puccinia graminis f. sp. tritici</name>
    <dbReference type="NCBI Taxonomy" id="56615"/>
    <lineage>
        <taxon>Eukaryota</taxon>
        <taxon>Fungi</taxon>
        <taxon>Dikarya</taxon>
        <taxon>Basidiomycota</taxon>
        <taxon>Pucciniomycotina</taxon>
        <taxon>Pucciniomycetes</taxon>
        <taxon>Pucciniales</taxon>
        <taxon>Pucciniaceae</taxon>
        <taxon>Puccinia</taxon>
    </lineage>
</organism>
<dbReference type="EMBL" id="VSWC01000119">
    <property type="protein sequence ID" value="KAA1082905.1"/>
    <property type="molecule type" value="Genomic_DNA"/>
</dbReference>
<evidence type="ECO:0000313" key="3">
    <source>
        <dbReference type="EMBL" id="KAA1082905.1"/>
    </source>
</evidence>
<evidence type="ECO:0000313" key="6">
    <source>
        <dbReference type="Proteomes" id="UP000325313"/>
    </source>
</evidence>
<dbReference type="Proteomes" id="UP000324748">
    <property type="component" value="Unassembled WGS sequence"/>
</dbReference>
<dbReference type="Proteomes" id="UP000325313">
    <property type="component" value="Unassembled WGS sequence"/>
</dbReference>
<accession>A0A5B0RHB6</accession>
<comment type="caution">
    <text evidence="4">The sequence shown here is derived from an EMBL/GenBank/DDBJ whole genome shotgun (WGS) entry which is preliminary data.</text>
</comment>